<dbReference type="InterPro" id="IPR013766">
    <property type="entry name" value="Thioredoxin_domain"/>
</dbReference>
<dbReference type="Proteomes" id="UP001470230">
    <property type="component" value="Unassembled WGS sequence"/>
</dbReference>
<comment type="catalytic activity">
    <reaction evidence="1">
        <text>Catalyzes the rearrangement of -S-S- bonds in proteins.</text>
        <dbReference type="EC" id="5.3.4.1"/>
    </reaction>
</comment>
<evidence type="ECO:0000256" key="4">
    <source>
        <dbReference type="ARBA" id="ARBA00012723"/>
    </source>
</evidence>
<feature type="region of interest" description="Disordered" evidence="8">
    <location>
        <begin position="480"/>
        <end position="505"/>
    </location>
</feature>
<dbReference type="EMBL" id="JAPFFF010000004">
    <property type="protein sequence ID" value="KAK8892085.1"/>
    <property type="molecule type" value="Genomic_DNA"/>
</dbReference>
<keyword evidence="7" id="KW-0676">Redox-active center</keyword>
<feature type="compositionally biased region" description="Pro residues" evidence="8">
    <location>
        <begin position="482"/>
        <end position="491"/>
    </location>
</feature>
<evidence type="ECO:0000256" key="8">
    <source>
        <dbReference type="SAM" id="MobiDB-lite"/>
    </source>
</evidence>
<dbReference type="PANTHER" id="PTHR18929">
    <property type="entry name" value="PROTEIN DISULFIDE ISOMERASE"/>
    <property type="match status" value="1"/>
</dbReference>
<reference evidence="10 11" key="1">
    <citation type="submission" date="2024-04" db="EMBL/GenBank/DDBJ databases">
        <title>Tritrichomonas musculus Genome.</title>
        <authorList>
            <person name="Alves-Ferreira E."/>
            <person name="Grigg M."/>
            <person name="Lorenzi H."/>
            <person name="Galac M."/>
        </authorList>
    </citation>
    <scope>NUCLEOTIDE SEQUENCE [LARGE SCALE GENOMIC DNA]</scope>
    <source>
        <strain evidence="10 11">EAF2021</strain>
    </source>
</reference>
<dbReference type="CDD" id="cd02961">
    <property type="entry name" value="PDI_a_family"/>
    <property type="match status" value="1"/>
</dbReference>
<evidence type="ECO:0000256" key="2">
    <source>
        <dbReference type="ARBA" id="ARBA00004319"/>
    </source>
</evidence>
<dbReference type="SUPFAM" id="SSF52833">
    <property type="entry name" value="Thioredoxin-like"/>
    <property type="match status" value="3"/>
</dbReference>
<gene>
    <name evidence="10" type="ORF">M9Y10_029307</name>
</gene>
<comment type="subcellular location">
    <subcellularLocation>
        <location evidence="2">Endoplasmic reticulum lumen</location>
    </subcellularLocation>
</comment>
<dbReference type="Pfam" id="PF00085">
    <property type="entry name" value="Thioredoxin"/>
    <property type="match status" value="1"/>
</dbReference>
<comment type="similarity">
    <text evidence="3">Belongs to the protein disulfide isomerase family.</text>
</comment>
<keyword evidence="11" id="KW-1185">Reference proteome</keyword>
<organism evidence="10 11">
    <name type="scientific">Tritrichomonas musculus</name>
    <dbReference type="NCBI Taxonomy" id="1915356"/>
    <lineage>
        <taxon>Eukaryota</taxon>
        <taxon>Metamonada</taxon>
        <taxon>Parabasalia</taxon>
        <taxon>Tritrichomonadida</taxon>
        <taxon>Tritrichomonadidae</taxon>
        <taxon>Tritrichomonas</taxon>
    </lineage>
</organism>
<keyword evidence="6" id="KW-0413">Isomerase</keyword>
<proteinExistence type="inferred from homology"/>
<feature type="domain" description="Thioredoxin" evidence="9">
    <location>
        <begin position="28"/>
        <end position="124"/>
    </location>
</feature>
<evidence type="ECO:0000256" key="3">
    <source>
        <dbReference type="ARBA" id="ARBA00006347"/>
    </source>
</evidence>
<name>A0ABR2KQ25_9EUKA</name>
<dbReference type="Pfam" id="PF13848">
    <property type="entry name" value="Thioredoxin_6"/>
    <property type="match status" value="1"/>
</dbReference>
<evidence type="ECO:0000313" key="11">
    <source>
        <dbReference type="Proteomes" id="UP001470230"/>
    </source>
</evidence>
<dbReference type="PANTHER" id="PTHR18929:SF132">
    <property type="entry name" value="PROTEIN DISULFIDE-ISOMERASE A3"/>
    <property type="match status" value="1"/>
</dbReference>
<accession>A0ABR2KQ25</accession>
<evidence type="ECO:0000256" key="7">
    <source>
        <dbReference type="ARBA" id="ARBA00023284"/>
    </source>
</evidence>
<evidence type="ECO:0000313" key="10">
    <source>
        <dbReference type="EMBL" id="KAK8892085.1"/>
    </source>
</evidence>
<keyword evidence="5" id="KW-0256">Endoplasmic reticulum</keyword>
<evidence type="ECO:0000259" key="9">
    <source>
        <dbReference type="Pfam" id="PF00085"/>
    </source>
</evidence>
<comment type="caution">
    <text evidence="10">The sequence shown here is derived from an EMBL/GenBank/DDBJ whole genome shotgun (WGS) entry which is preliminary data.</text>
</comment>
<dbReference type="CDD" id="cd02981">
    <property type="entry name" value="PDI_b_family"/>
    <property type="match status" value="1"/>
</dbReference>
<evidence type="ECO:0000256" key="1">
    <source>
        <dbReference type="ARBA" id="ARBA00001182"/>
    </source>
</evidence>
<evidence type="ECO:0000256" key="6">
    <source>
        <dbReference type="ARBA" id="ARBA00023235"/>
    </source>
</evidence>
<dbReference type="InterPro" id="IPR036249">
    <property type="entry name" value="Thioredoxin-like_sf"/>
</dbReference>
<dbReference type="EC" id="5.3.4.1" evidence="4"/>
<sequence>MIFFFSFFTIISSRKHKKEYTKDNDAVHYMRELEFRNTIDQYDLALVLFFKKDVEECKKILPGYRLAAHKSIGKADFIAVTAKSAADLCDELGVDTFPTIFSFRNGHFVEKLNRTTAKELYEYVKSVTSAKYKYIHDSELVEETLLKKDVTLVIAVEAVDARMDKLLDEITTKFFNDIQIVIATNSEIANKFHISDFPSITILRNQDDGNVKFSGNPFKATFKSLSDFVQKNIKPRYRLMKSTTEINDRLCFVALFDTTNTNDTIFAKEVLERVSADHNEEFSIWYADALQLRRNLTSMLINNYHLPFFMFIRKDRFGYVKYIFKGKPSPAALSAFWSDQLRGRNTPTLVDSPVEKNSSFVKRSLLKYLMGTELFDALRKDKSKDYIVNFVGHPCLHCDAIDDLFNETAGWAKSNGVRDVVFARVNASCNDIPNSVWRNETFPYGWFFPAKNRSAAFPIGKRRQLYWMVQLLVDNCTTPVTAPMPPKPSKTPGPIRTSLPPGSEL</sequence>
<protein>
    <recommendedName>
        <fullName evidence="4">protein disulfide-isomerase</fullName>
        <ecNumber evidence="4">5.3.4.1</ecNumber>
    </recommendedName>
</protein>
<evidence type="ECO:0000256" key="5">
    <source>
        <dbReference type="ARBA" id="ARBA00022824"/>
    </source>
</evidence>
<dbReference type="Gene3D" id="3.40.30.10">
    <property type="entry name" value="Glutaredoxin"/>
    <property type="match status" value="3"/>
</dbReference>